<dbReference type="Pfam" id="PF03699">
    <property type="entry name" value="UPF0182"/>
    <property type="match status" value="1"/>
</dbReference>
<comment type="subcellular location">
    <subcellularLocation>
        <location evidence="5">Cell membrane</location>
        <topology evidence="5">Multi-pass membrane protein</topology>
    </subcellularLocation>
</comment>
<dbReference type="Proteomes" id="UP000424462">
    <property type="component" value="Chromosome"/>
</dbReference>
<reference evidence="7 8" key="1">
    <citation type="submission" date="2019-11" db="EMBL/GenBank/DDBJ databases">
        <title>Complete genome sequence of Corynebacterium kalinowskii 1959, a novel Corynebacterium species isolated from soil of a small paddock in Vilsendorf, Germany.</title>
        <authorList>
            <person name="Schaffert L."/>
            <person name="Ruwe M."/>
            <person name="Milse J."/>
            <person name="Hanuschka K."/>
            <person name="Ortseifen V."/>
            <person name="Droste J."/>
            <person name="Brandt D."/>
            <person name="Schlueter L."/>
            <person name="Kutter Y."/>
            <person name="Vinke S."/>
            <person name="Viehoefer P."/>
            <person name="Jacob L."/>
            <person name="Luebke N.-C."/>
            <person name="Schulte-Berndt E."/>
            <person name="Hain C."/>
            <person name="Linder M."/>
            <person name="Schmidt P."/>
            <person name="Wollenschlaeger L."/>
            <person name="Luttermann T."/>
            <person name="Thieme E."/>
            <person name="Hassa J."/>
            <person name="Haak M."/>
            <person name="Wittchen M."/>
            <person name="Mentz A."/>
            <person name="Persicke M."/>
            <person name="Busche T."/>
            <person name="Ruckert C."/>
        </authorList>
    </citation>
    <scope>NUCLEOTIDE SEQUENCE [LARGE SCALE GENOMIC DNA]</scope>
    <source>
        <strain evidence="7 8">2039</strain>
    </source>
</reference>
<dbReference type="KEGG" id="cok:COCCU_03565"/>
<name>A0A6B8W3Z7_9CORY</name>
<accession>A0A6B8W3Z7</accession>
<comment type="similarity">
    <text evidence="5">Belongs to the UPF0182 family.</text>
</comment>
<feature type="transmembrane region" description="Helical" evidence="5">
    <location>
        <begin position="263"/>
        <end position="282"/>
    </location>
</feature>
<evidence type="ECO:0000256" key="2">
    <source>
        <dbReference type="ARBA" id="ARBA00022692"/>
    </source>
</evidence>
<feature type="transmembrane region" description="Helical" evidence="5">
    <location>
        <begin position="63"/>
        <end position="85"/>
    </location>
</feature>
<dbReference type="GO" id="GO:0005886">
    <property type="term" value="C:plasma membrane"/>
    <property type="evidence" value="ECO:0007669"/>
    <property type="project" value="UniProtKB-SubCell"/>
</dbReference>
<feature type="transmembrane region" description="Helical" evidence="5">
    <location>
        <begin position="175"/>
        <end position="194"/>
    </location>
</feature>
<evidence type="ECO:0000313" key="7">
    <source>
        <dbReference type="EMBL" id="QGU06667.1"/>
    </source>
</evidence>
<evidence type="ECO:0000256" key="4">
    <source>
        <dbReference type="ARBA" id="ARBA00023136"/>
    </source>
</evidence>
<evidence type="ECO:0000256" key="6">
    <source>
        <dbReference type="SAM" id="MobiDB-lite"/>
    </source>
</evidence>
<evidence type="ECO:0000256" key="3">
    <source>
        <dbReference type="ARBA" id="ARBA00022989"/>
    </source>
</evidence>
<dbReference type="RefSeq" id="WP_197088425.1">
    <property type="nucleotide sequence ID" value="NZ_CP046455.1"/>
</dbReference>
<dbReference type="InterPro" id="IPR005372">
    <property type="entry name" value="UPF0182"/>
</dbReference>
<dbReference type="GO" id="GO:0005576">
    <property type="term" value="C:extracellular region"/>
    <property type="evidence" value="ECO:0007669"/>
    <property type="project" value="TreeGrafter"/>
</dbReference>
<evidence type="ECO:0000256" key="1">
    <source>
        <dbReference type="ARBA" id="ARBA00022475"/>
    </source>
</evidence>
<feature type="transmembrane region" description="Helical" evidence="5">
    <location>
        <begin position="215"/>
        <end position="234"/>
    </location>
</feature>
<keyword evidence="2 5" id="KW-0812">Transmembrane</keyword>
<dbReference type="PANTHER" id="PTHR39344">
    <property type="entry name" value="UPF0182 PROTEIN SLL1060"/>
    <property type="match status" value="1"/>
</dbReference>
<dbReference type="EMBL" id="CP046455">
    <property type="protein sequence ID" value="QGU06667.1"/>
    <property type="molecule type" value="Genomic_DNA"/>
</dbReference>
<dbReference type="AlphaFoldDB" id="A0A6B8W3Z7"/>
<evidence type="ECO:0000256" key="5">
    <source>
        <dbReference type="HAMAP-Rule" id="MF_01600"/>
    </source>
</evidence>
<feature type="compositionally biased region" description="Acidic residues" evidence="6">
    <location>
        <begin position="911"/>
        <end position="938"/>
    </location>
</feature>
<dbReference type="PANTHER" id="PTHR39344:SF1">
    <property type="entry name" value="UPF0182 PROTEIN SLL1060"/>
    <property type="match status" value="1"/>
</dbReference>
<sequence length="995" mass="109741">MASGLSQPSPAMKRSTRILSWIIGVVAALVILAPVFVGVYTDWQWFGSIDFRGVFTTVVLTRIVLFFVFGIISGVIIWAAAWFTWKNRPRDILSEDPNSPIHQYRVMIERSVKAVLIGLPVVVGIFSGFIGQGTWRTVLMFFNRQPFGQTDPQFNLDLGFYAFTLPALRLLLETFSTLLVIAFLISLVGHYLTGAIRIGNQALGVKGSISRPARVQLAITAGLWMLLRVAGYWLDRYDLLQGRNQTFTGASYTDINAVLPAKIILMVIAAVVAVAFFSAVVIKDLRIPALATVLLVLSSLVIGTAWPILLERFSVDPNRAAKESEYIARNIESTRYAYGLTGEDVNYLDNWGAEGASNDAVAADEATVSNIRLLDPEILSPTFTQQQQLRNFYGFPETLAMDRYMVDGELRDFVVAAREMDPNSLQDNQRDWINRHTVYTHGNGLVTAPANKVDEVARDVGSTRGGYPEYIVADLSTMNNDELRAEAEALGMAVDQPRIYYGPVIASATDGADYAIVGANGSGPVEYDTDNSSYTYSGDGGVSLGNLFNRAAYALRYQEMNLLLSDRVGSESQILYDRDPRERVEKVAPWLTTDSKTYPAVVDGRIKWIVDGYTTLDSLPYSERTSLTAATEDALNPDGTTQRLITDEVSYIRNSVKAVVDAYDGSVELYEFDTEDPILKAWMGVFPDTVNPESEITDELREHMRYPEDLFKVQRELLARYHVSDPGVFFTNDAFWSVPSDPTSPDGANSLNQPPYYIVADDPATEENDASFQLITPYRGLNREFLSAHMTVTSDPDNYGQITVRVLPTNTQTQGPRQAQDVMMSSDEIARDRTLWEGTNQLQNGNLLTLPVGGGEILYVEPIYSQRKDQASAFPKLLRVLVSYKGEVGYAPTISEALAQVKIDPRAAQDLEEAEDITVDSEATEPDETEAQAPETDEAATPPASGSGTEGDAISRINDALSGLESARSGSNEEYGRALDELDAAIEDYQSLVSQ</sequence>
<feature type="transmembrane region" description="Helical" evidence="5">
    <location>
        <begin position="21"/>
        <end position="43"/>
    </location>
</feature>
<keyword evidence="8" id="KW-1185">Reference proteome</keyword>
<keyword evidence="3 5" id="KW-1133">Transmembrane helix</keyword>
<proteinExistence type="inferred from homology"/>
<feature type="transmembrane region" description="Helical" evidence="5">
    <location>
        <begin position="289"/>
        <end position="309"/>
    </location>
</feature>
<keyword evidence="4 5" id="KW-0472">Membrane</keyword>
<dbReference type="HAMAP" id="MF_01600">
    <property type="entry name" value="UPF0182"/>
    <property type="match status" value="1"/>
</dbReference>
<gene>
    <name evidence="7" type="ORF">COCCU_03565</name>
</gene>
<evidence type="ECO:0000313" key="8">
    <source>
        <dbReference type="Proteomes" id="UP000424462"/>
    </source>
</evidence>
<keyword evidence="1 5" id="KW-1003">Cell membrane</keyword>
<feature type="transmembrane region" description="Helical" evidence="5">
    <location>
        <begin position="114"/>
        <end position="135"/>
    </location>
</feature>
<dbReference type="NCBIfam" id="NF000825">
    <property type="entry name" value="PRK00068.1"/>
    <property type="match status" value="1"/>
</dbReference>
<organism evidence="7 8">
    <name type="scientific">Corynebacterium occultum</name>
    <dbReference type="NCBI Taxonomy" id="2675219"/>
    <lineage>
        <taxon>Bacteria</taxon>
        <taxon>Bacillati</taxon>
        <taxon>Actinomycetota</taxon>
        <taxon>Actinomycetes</taxon>
        <taxon>Mycobacteriales</taxon>
        <taxon>Corynebacteriaceae</taxon>
        <taxon>Corynebacterium</taxon>
    </lineage>
</organism>
<protein>
    <recommendedName>
        <fullName evidence="5">UPF0182 protein COCCU_03565</fullName>
    </recommendedName>
</protein>
<feature type="region of interest" description="Disordered" evidence="6">
    <location>
        <begin position="911"/>
        <end position="975"/>
    </location>
</feature>